<comment type="caution">
    <text evidence="2">The sequence shown here is derived from an EMBL/GenBank/DDBJ whole genome shotgun (WGS) entry which is preliminary data.</text>
</comment>
<accession>A0AAD3T177</accession>
<organism evidence="2 3">
    <name type="scientific">Nepenthes gracilis</name>
    <name type="common">Slender pitcher plant</name>
    <dbReference type="NCBI Taxonomy" id="150966"/>
    <lineage>
        <taxon>Eukaryota</taxon>
        <taxon>Viridiplantae</taxon>
        <taxon>Streptophyta</taxon>
        <taxon>Embryophyta</taxon>
        <taxon>Tracheophyta</taxon>
        <taxon>Spermatophyta</taxon>
        <taxon>Magnoliopsida</taxon>
        <taxon>eudicotyledons</taxon>
        <taxon>Gunneridae</taxon>
        <taxon>Pentapetalae</taxon>
        <taxon>Caryophyllales</taxon>
        <taxon>Nepenthaceae</taxon>
        <taxon>Nepenthes</taxon>
    </lineage>
</organism>
<feature type="compositionally biased region" description="Polar residues" evidence="1">
    <location>
        <begin position="101"/>
        <end position="114"/>
    </location>
</feature>
<feature type="compositionally biased region" description="Pro residues" evidence="1">
    <location>
        <begin position="116"/>
        <end position="127"/>
    </location>
</feature>
<reference evidence="2" key="1">
    <citation type="submission" date="2023-05" db="EMBL/GenBank/DDBJ databases">
        <title>Nepenthes gracilis genome sequencing.</title>
        <authorList>
            <person name="Fukushima K."/>
        </authorList>
    </citation>
    <scope>NUCLEOTIDE SEQUENCE</scope>
    <source>
        <strain evidence="2">SING2019-196</strain>
    </source>
</reference>
<sequence length="207" mass="21574">MDGGYGKVAVTSLAVWFPEPKVVILLLKDPGGISVEPPSVDEVCPGHGHPFGAVPTEPDPPGGQLTVAPFSTEGSSSCSVVGDVLPTHHHSSDDAGGGDCNSPNGADLDSQSTPGLPIPPRPDPTNPALPSLAPSISHDEFGFQECPEEVWHSNLDESCAGIPMWPHSFSCGLENASLSDWLGVWSLSAYTLRVLVLLSEDESAGSW</sequence>
<evidence type="ECO:0000313" key="2">
    <source>
        <dbReference type="EMBL" id="GMH21113.1"/>
    </source>
</evidence>
<dbReference type="Proteomes" id="UP001279734">
    <property type="component" value="Unassembled WGS sequence"/>
</dbReference>
<keyword evidence="3" id="KW-1185">Reference proteome</keyword>
<dbReference type="EMBL" id="BSYO01000022">
    <property type="protein sequence ID" value="GMH21113.1"/>
    <property type="molecule type" value="Genomic_DNA"/>
</dbReference>
<evidence type="ECO:0000256" key="1">
    <source>
        <dbReference type="SAM" id="MobiDB-lite"/>
    </source>
</evidence>
<name>A0AAD3T177_NEPGR</name>
<gene>
    <name evidence="2" type="ORF">Nepgr_022955</name>
</gene>
<protein>
    <submittedName>
        <fullName evidence="2">Uncharacterized protein</fullName>
    </submittedName>
</protein>
<feature type="region of interest" description="Disordered" evidence="1">
    <location>
        <begin position="48"/>
        <end position="131"/>
    </location>
</feature>
<dbReference type="AlphaFoldDB" id="A0AAD3T177"/>
<proteinExistence type="predicted"/>
<evidence type="ECO:0000313" key="3">
    <source>
        <dbReference type="Proteomes" id="UP001279734"/>
    </source>
</evidence>